<proteinExistence type="predicted"/>
<dbReference type="InterPro" id="IPR001830">
    <property type="entry name" value="Glyco_trans_20"/>
</dbReference>
<sequence length="199" mass="22486">RKLVIGVDRLDYSKGIPERIKGFKKLIRRYPEHEAKVVMLQIAPVSRAGVDAYQHLRREVDELSGHVNATFGTFDWTPVRFLTQSVPRHVLAGFHRRADIALVTPLRDGMNLVAKEYVAAQDENDPGILILSTLAGAAPELKAALQVNPYDPDQIAEALHLALTMSKDVRKKRWRFLNVEVQRNTASRWAAEFLAALRK</sequence>
<dbReference type="CTD" id="33642"/>
<keyword evidence="1" id="KW-1185">Reference proteome</keyword>
<dbReference type="KEGG" id="goe:100900861"/>
<protein>
    <submittedName>
        <fullName evidence="2">LOW QUALITY PROTEIN: uncharacterized protein LOC100900861</fullName>
    </submittedName>
</protein>
<evidence type="ECO:0000313" key="1">
    <source>
        <dbReference type="Proteomes" id="UP000694867"/>
    </source>
</evidence>
<dbReference type="GO" id="GO:0005992">
    <property type="term" value="P:trehalose biosynthetic process"/>
    <property type="evidence" value="ECO:0007669"/>
    <property type="project" value="InterPro"/>
</dbReference>
<feature type="non-terminal residue" evidence="2">
    <location>
        <position position="1"/>
    </location>
</feature>
<evidence type="ECO:0000313" key="2">
    <source>
        <dbReference type="RefSeq" id="XP_003738671.3"/>
    </source>
</evidence>
<gene>
    <name evidence="2" type="primary">LOC100900861</name>
</gene>
<feature type="non-terminal residue" evidence="2">
    <location>
        <position position="199"/>
    </location>
</feature>
<dbReference type="AlphaFoldDB" id="A0AAJ6QNL1"/>
<dbReference type="PANTHER" id="PTHR10788">
    <property type="entry name" value="TREHALOSE-6-PHOSPHATE SYNTHASE"/>
    <property type="match status" value="1"/>
</dbReference>
<name>A0AAJ6QNL1_9ACAR</name>
<dbReference type="PANTHER" id="PTHR10788:SF106">
    <property type="entry name" value="BCDNA.GH08860"/>
    <property type="match status" value="1"/>
</dbReference>
<dbReference type="GeneID" id="100900861"/>
<organism evidence="1 2">
    <name type="scientific">Galendromus occidentalis</name>
    <name type="common">western predatory mite</name>
    <dbReference type="NCBI Taxonomy" id="34638"/>
    <lineage>
        <taxon>Eukaryota</taxon>
        <taxon>Metazoa</taxon>
        <taxon>Ecdysozoa</taxon>
        <taxon>Arthropoda</taxon>
        <taxon>Chelicerata</taxon>
        <taxon>Arachnida</taxon>
        <taxon>Acari</taxon>
        <taxon>Parasitiformes</taxon>
        <taxon>Mesostigmata</taxon>
        <taxon>Gamasina</taxon>
        <taxon>Phytoseioidea</taxon>
        <taxon>Phytoseiidae</taxon>
        <taxon>Typhlodrominae</taxon>
        <taxon>Galendromus</taxon>
    </lineage>
</organism>
<dbReference type="RefSeq" id="XP_003738671.3">
    <property type="nucleotide sequence ID" value="XM_003738623.3"/>
</dbReference>
<accession>A0AAJ6QNL1</accession>
<dbReference type="Gene3D" id="3.40.50.2000">
    <property type="entry name" value="Glycogen Phosphorylase B"/>
    <property type="match status" value="1"/>
</dbReference>
<reference evidence="2" key="1">
    <citation type="submission" date="2025-08" db="UniProtKB">
        <authorList>
            <consortium name="RefSeq"/>
        </authorList>
    </citation>
    <scope>IDENTIFICATION</scope>
</reference>
<dbReference type="Pfam" id="PF00982">
    <property type="entry name" value="Glyco_transf_20"/>
    <property type="match status" value="1"/>
</dbReference>
<dbReference type="Proteomes" id="UP000694867">
    <property type="component" value="Unplaced"/>
</dbReference>
<dbReference type="GO" id="GO:0003825">
    <property type="term" value="F:alpha,alpha-trehalose-phosphate synthase (UDP-forming) activity"/>
    <property type="evidence" value="ECO:0007669"/>
    <property type="project" value="TreeGrafter"/>
</dbReference>
<dbReference type="SUPFAM" id="SSF53756">
    <property type="entry name" value="UDP-Glycosyltransferase/glycogen phosphorylase"/>
    <property type="match status" value="1"/>
</dbReference>